<proteinExistence type="predicted"/>
<sequence length="130" mass="15043">MSQLKVDDTQQLSVILQFMLAFIIKVEIKEDCFKRGPCAKWQKLLFDAYSKQQAAFVSLTPINVLLFINNNQVSIINYSNYLKIPSAPEELKHLHLIVFQINKKLREEKKISLLTKLFGEISSDRLQTLS</sequence>
<name>A0A1J1I8B7_9DIPT</name>
<evidence type="ECO:0000313" key="2">
    <source>
        <dbReference type="Proteomes" id="UP000183832"/>
    </source>
</evidence>
<dbReference type="Proteomes" id="UP000183832">
    <property type="component" value="Unassembled WGS sequence"/>
</dbReference>
<gene>
    <name evidence="1" type="ORF">CLUMA_CG009419</name>
</gene>
<keyword evidence="2" id="KW-1185">Reference proteome</keyword>
<reference evidence="1 2" key="1">
    <citation type="submission" date="2015-04" db="EMBL/GenBank/DDBJ databases">
        <authorList>
            <person name="Syromyatnikov M.Y."/>
            <person name="Popov V.N."/>
        </authorList>
    </citation>
    <scope>NUCLEOTIDE SEQUENCE [LARGE SCALE GENOMIC DNA]</scope>
</reference>
<dbReference type="EMBL" id="CVRI01000043">
    <property type="protein sequence ID" value="CRK95978.1"/>
    <property type="molecule type" value="Genomic_DNA"/>
</dbReference>
<organism evidence="1 2">
    <name type="scientific">Clunio marinus</name>
    <dbReference type="NCBI Taxonomy" id="568069"/>
    <lineage>
        <taxon>Eukaryota</taxon>
        <taxon>Metazoa</taxon>
        <taxon>Ecdysozoa</taxon>
        <taxon>Arthropoda</taxon>
        <taxon>Hexapoda</taxon>
        <taxon>Insecta</taxon>
        <taxon>Pterygota</taxon>
        <taxon>Neoptera</taxon>
        <taxon>Endopterygota</taxon>
        <taxon>Diptera</taxon>
        <taxon>Nematocera</taxon>
        <taxon>Chironomoidea</taxon>
        <taxon>Chironomidae</taxon>
        <taxon>Clunio</taxon>
    </lineage>
</organism>
<evidence type="ECO:0000313" key="1">
    <source>
        <dbReference type="EMBL" id="CRK95978.1"/>
    </source>
</evidence>
<accession>A0A1J1I8B7</accession>
<protein>
    <submittedName>
        <fullName evidence="1">CLUMA_CG009419, isoform A</fullName>
    </submittedName>
</protein>
<dbReference type="AlphaFoldDB" id="A0A1J1I8B7"/>